<dbReference type="OrthoDB" id="74360at2759"/>
<dbReference type="EnsemblFungi" id="EJT71277">
    <property type="protein sequence ID" value="EJT71277"/>
    <property type="gene ID" value="GGTG_10536"/>
</dbReference>
<dbReference type="HOGENOM" id="CLU_006937_6_0_1"/>
<reference evidence="6" key="3">
    <citation type="submission" date="2010-09" db="EMBL/GenBank/DDBJ databases">
        <title>Annotation of Gaeumannomyces graminis var. tritici R3-111a-1.</title>
        <authorList>
            <consortium name="The Broad Institute Genome Sequencing Platform"/>
            <person name="Ma L.-J."/>
            <person name="Dead R."/>
            <person name="Young S.K."/>
            <person name="Zeng Q."/>
            <person name="Gargeya S."/>
            <person name="Fitzgerald M."/>
            <person name="Haas B."/>
            <person name="Abouelleil A."/>
            <person name="Alvarado L."/>
            <person name="Arachchi H.M."/>
            <person name="Berlin A."/>
            <person name="Brown A."/>
            <person name="Chapman S.B."/>
            <person name="Chen Z."/>
            <person name="Dunbar C."/>
            <person name="Freedman E."/>
            <person name="Gearin G."/>
            <person name="Gellesch M."/>
            <person name="Goldberg J."/>
            <person name="Griggs A."/>
            <person name="Gujja S."/>
            <person name="Heiman D."/>
            <person name="Howarth C."/>
            <person name="Larson L."/>
            <person name="Lui A."/>
            <person name="MacDonald P.J.P."/>
            <person name="Mehta T."/>
            <person name="Montmayeur A."/>
            <person name="Murphy C."/>
            <person name="Neiman D."/>
            <person name="Pearson M."/>
            <person name="Priest M."/>
            <person name="Roberts A."/>
            <person name="Saif S."/>
            <person name="Shea T."/>
            <person name="Shenoy N."/>
            <person name="Sisk P."/>
            <person name="Stolte C."/>
            <person name="Sykes S."/>
            <person name="Yandava C."/>
            <person name="Wortman J."/>
            <person name="Nusbaum C."/>
            <person name="Birren B."/>
        </authorList>
    </citation>
    <scope>NUCLEOTIDE SEQUENCE</scope>
    <source>
        <strain evidence="6">R3-111a-1</strain>
    </source>
</reference>
<comment type="similarity">
    <text evidence="1">Belongs to the FAD-binding monooxygenase family.</text>
</comment>
<dbReference type="eggNOG" id="KOG1399">
    <property type="taxonomic scope" value="Eukaryota"/>
</dbReference>
<reference evidence="7" key="5">
    <citation type="submission" date="2018-04" db="UniProtKB">
        <authorList>
            <consortium name="EnsemblFungi"/>
        </authorList>
    </citation>
    <scope>IDENTIFICATION</scope>
    <source>
        <strain evidence="7">R3-111a-1</strain>
    </source>
</reference>
<dbReference type="AlphaFoldDB" id="J3PAL1"/>
<dbReference type="InterPro" id="IPR036188">
    <property type="entry name" value="FAD/NAD-bd_sf"/>
</dbReference>
<dbReference type="GO" id="GO:0050660">
    <property type="term" value="F:flavin adenine dinucleotide binding"/>
    <property type="evidence" value="ECO:0007669"/>
    <property type="project" value="InterPro"/>
</dbReference>
<evidence type="ECO:0000256" key="2">
    <source>
        <dbReference type="ARBA" id="ARBA00022630"/>
    </source>
</evidence>
<evidence type="ECO:0000256" key="5">
    <source>
        <dbReference type="SAM" id="MobiDB-lite"/>
    </source>
</evidence>
<gene>
    <name evidence="7" type="primary">20350994</name>
    <name evidence="6" type="ORF">GGTG_10536</name>
</gene>
<dbReference type="GO" id="GO:0050661">
    <property type="term" value="F:NADP binding"/>
    <property type="evidence" value="ECO:0007669"/>
    <property type="project" value="InterPro"/>
</dbReference>
<evidence type="ECO:0000313" key="8">
    <source>
        <dbReference type="Proteomes" id="UP000006039"/>
    </source>
</evidence>
<dbReference type="RefSeq" id="XP_009226674.1">
    <property type="nucleotide sequence ID" value="XM_009228410.1"/>
</dbReference>
<dbReference type="PANTHER" id="PTHR42877:SF1">
    <property type="entry name" value="FAD-BINDING MONOOXYGENASE STCW"/>
    <property type="match status" value="1"/>
</dbReference>
<reference evidence="7" key="4">
    <citation type="journal article" date="2015" name="G3 (Bethesda)">
        <title>Genome sequences of three phytopathogenic species of the Magnaporthaceae family of fungi.</title>
        <authorList>
            <person name="Okagaki L.H."/>
            <person name="Nunes C.C."/>
            <person name="Sailsbery J."/>
            <person name="Clay B."/>
            <person name="Brown D."/>
            <person name="John T."/>
            <person name="Oh Y."/>
            <person name="Young N."/>
            <person name="Fitzgerald M."/>
            <person name="Haas B.J."/>
            <person name="Zeng Q."/>
            <person name="Young S."/>
            <person name="Adiconis X."/>
            <person name="Fan L."/>
            <person name="Levin J.Z."/>
            <person name="Mitchell T.K."/>
            <person name="Okubara P.A."/>
            <person name="Farman M.L."/>
            <person name="Kohn L.M."/>
            <person name="Birren B."/>
            <person name="Ma L.-J."/>
            <person name="Dean R.A."/>
        </authorList>
    </citation>
    <scope>NUCLEOTIDE SEQUENCE</scope>
    <source>
        <strain evidence="7">R3-111a-1</strain>
    </source>
</reference>
<dbReference type="Pfam" id="PF00743">
    <property type="entry name" value="FMO-like"/>
    <property type="match status" value="1"/>
</dbReference>
<feature type="region of interest" description="Disordered" evidence="5">
    <location>
        <begin position="1"/>
        <end position="32"/>
    </location>
</feature>
<reference evidence="6" key="2">
    <citation type="submission" date="2010-07" db="EMBL/GenBank/DDBJ databases">
        <authorList>
            <consortium name="The Broad Institute Genome Sequencing Platform"/>
            <consortium name="Broad Institute Genome Sequencing Center for Infectious Disease"/>
            <person name="Ma L.-J."/>
            <person name="Dead R."/>
            <person name="Young S."/>
            <person name="Zeng Q."/>
            <person name="Koehrsen M."/>
            <person name="Alvarado L."/>
            <person name="Berlin A."/>
            <person name="Chapman S.B."/>
            <person name="Chen Z."/>
            <person name="Freedman E."/>
            <person name="Gellesch M."/>
            <person name="Goldberg J."/>
            <person name="Griggs A."/>
            <person name="Gujja S."/>
            <person name="Heilman E.R."/>
            <person name="Heiman D."/>
            <person name="Hepburn T."/>
            <person name="Howarth C."/>
            <person name="Jen D."/>
            <person name="Larson L."/>
            <person name="Mehta T."/>
            <person name="Neiman D."/>
            <person name="Pearson M."/>
            <person name="Roberts A."/>
            <person name="Saif S."/>
            <person name="Shea T."/>
            <person name="Shenoy N."/>
            <person name="Sisk P."/>
            <person name="Stolte C."/>
            <person name="Sykes S."/>
            <person name="Walk T."/>
            <person name="White J."/>
            <person name="Yandava C."/>
            <person name="Haas B."/>
            <person name="Nusbaum C."/>
            <person name="Birren B."/>
        </authorList>
    </citation>
    <scope>NUCLEOTIDE SEQUENCE</scope>
    <source>
        <strain evidence="6">R3-111a-1</strain>
    </source>
</reference>
<evidence type="ECO:0000313" key="6">
    <source>
        <dbReference type="EMBL" id="EJT71277.1"/>
    </source>
</evidence>
<evidence type="ECO:0000256" key="4">
    <source>
        <dbReference type="ARBA" id="ARBA00023002"/>
    </source>
</evidence>
<dbReference type="STRING" id="644352.J3PAL1"/>
<feature type="compositionally biased region" description="Basic and acidic residues" evidence="5">
    <location>
        <begin position="614"/>
        <end position="623"/>
    </location>
</feature>
<protein>
    <recommendedName>
        <fullName evidence="9">Sterigmatocystin biosynthesis monooxygenase stcW</fullName>
    </recommendedName>
</protein>
<dbReference type="Gene3D" id="3.50.50.60">
    <property type="entry name" value="FAD/NAD(P)-binding domain"/>
    <property type="match status" value="2"/>
</dbReference>
<keyword evidence="2" id="KW-0285">Flavoprotein</keyword>
<dbReference type="InterPro" id="IPR020946">
    <property type="entry name" value="Flavin_mOase-like"/>
</dbReference>
<dbReference type="InterPro" id="IPR051209">
    <property type="entry name" value="FAD-bind_Monooxygenase_sf"/>
</dbReference>
<dbReference type="EMBL" id="GL385400">
    <property type="protein sequence ID" value="EJT71277.1"/>
    <property type="molecule type" value="Genomic_DNA"/>
</dbReference>
<proteinExistence type="inferred from homology"/>
<keyword evidence="3" id="KW-0274">FAD</keyword>
<dbReference type="PANTHER" id="PTHR42877">
    <property type="entry name" value="L-ORNITHINE N(5)-MONOOXYGENASE-RELATED"/>
    <property type="match status" value="1"/>
</dbReference>
<keyword evidence="4" id="KW-0560">Oxidoreductase</keyword>
<organism evidence="6">
    <name type="scientific">Gaeumannomyces tritici (strain R3-111a-1)</name>
    <name type="common">Wheat and barley take-all root rot fungus</name>
    <name type="synonym">Gaeumannomyces graminis var. tritici</name>
    <dbReference type="NCBI Taxonomy" id="644352"/>
    <lineage>
        <taxon>Eukaryota</taxon>
        <taxon>Fungi</taxon>
        <taxon>Dikarya</taxon>
        <taxon>Ascomycota</taxon>
        <taxon>Pezizomycotina</taxon>
        <taxon>Sordariomycetes</taxon>
        <taxon>Sordariomycetidae</taxon>
        <taxon>Magnaporthales</taxon>
        <taxon>Magnaporthaceae</taxon>
        <taxon>Gaeumannomyces</taxon>
    </lineage>
</organism>
<dbReference type="Proteomes" id="UP000006039">
    <property type="component" value="Unassembled WGS sequence"/>
</dbReference>
<dbReference type="VEuPathDB" id="FungiDB:GGTG_10536"/>
<name>J3PAL1_GAET3</name>
<evidence type="ECO:0000256" key="3">
    <source>
        <dbReference type="ARBA" id="ARBA00022827"/>
    </source>
</evidence>
<evidence type="ECO:0000256" key="1">
    <source>
        <dbReference type="ARBA" id="ARBA00010139"/>
    </source>
</evidence>
<reference evidence="8" key="1">
    <citation type="submission" date="2010-07" db="EMBL/GenBank/DDBJ databases">
        <title>The genome sequence of Gaeumannomyces graminis var. tritici strain R3-111a-1.</title>
        <authorList>
            <consortium name="The Broad Institute Genome Sequencing Platform"/>
            <person name="Ma L.-J."/>
            <person name="Dead R."/>
            <person name="Young S."/>
            <person name="Zeng Q."/>
            <person name="Koehrsen M."/>
            <person name="Alvarado L."/>
            <person name="Berlin A."/>
            <person name="Chapman S.B."/>
            <person name="Chen Z."/>
            <person name="Freedman E."/>
            <person name="Gellesch M."/>
            <person name="Goldberg J."/>
            <person name="Griggs A."/>
            <person name="Gujja S."/>
            <person name="Heilman E.R."/>
            <person name="Heiman D."/>
            <person name="Hepburn T."/>
            <person name="Howarth C."/>
            <person name="Jen D."/>
            <person name="Larson L."/>
            <person name="Mehta T."/>
            <person name="Neiman D."/>
            <person name="Pearson M."/>
            <person name="Roberts A."/>
            <person name="Saif S."/>
            <person name="Shea T."/>
            <person name="Shenoy N."/>
            <person name="Sisk P."/>
            <person name="Stolte C."/>
            <person name="Sykes S."/>
            <person name="Walk T."/>
            <person name="White J."/>
            <person name="Yandava C."/>
            <person name="Haas B."/>
            <person name="Nusbaum C."/>
            <person name="Birren B."/>
        </authorList>
    </citation>
    <scope>NUCLEOTIDE SEQUENCE [LARGE SCALE GENOMIC DNA]</scope>
    <source>
        <strain evidence="8">R3-111a-1</strain>
    </source>
</reference>
<evidence type="ECO:0008006" key="9">
    <source>
        <dbReference type="Google" id="ProtNLM"/>
    </source>
</evidence>
<keyword evidence="8" id="KW-1185">Reference proteome</keyword>
<dbReference type="GO" id="GO:0004499">
    <property type="term" value="F:N,N-dimethylaniline monooxygenase activity"/>
    <property type="evidence" value="ECO:0007669"/>
    <property type="project" value="InterPro"/>
</dbReference>
<feature type="region of interest" description="Disordered" evidence="5">
    <location>
        <begin position="595"/>
        <end position="623"/>
    </location>
</feature>
<dbReference type="GeneID" id="20350994"/>
<sequence>MPSSQSNGGRTAARDFYSTPPGAQGYHIPQDTTWRDPQNRKMRVLTIGAGVSGILMAYLVQKECQNVEHVVYEKNEDIGGTWLENRYPCAACDIPSHAYSYQFAPYPDWPRFFSQSPEIWTYLDLVCKTFDLRKYMTFYTTVTGCYWQQDKGQWLVKLRQAQPGREPREFEENCDLLLHGTGVLNDWKWPDIPGLHDRFKGRVVHTARWPADYAEEQWKKERIAVIGSGSSSLQTVPGMQPHARHMDIFVRTGAWFTVIAGNTGDPSKTYTDEERARFHADPAAMLAHAKSIEDDINGLWGFQHRGSETQEAIKAQMAERTRQKLNGNERLVEGLKPGFGFGCRRINPADPYLEAIQQPNVDVHFTPAAECTERGVVGADGVEREVDTVVCATGFDTSFAPRFPVVGRSGADLRDRWAPGSGGCPESYLGLAVPDLPNFITFVGPPWPVQNGSFIGPLQSVGLYAVKMIHKMQNEGVRSWTPRADVTEDFNKHVQEWIKSSVYTDDCRSWYKNNDTGRVNAIWPGSSLHYIQVIETPRYEDFEMEYCAKNRWAMLGMGFTVAERNKEGADLSPYLKLENIDPKWLNEVILGGKGTGPKVDGNGTKGTNGNAHEGALDGDHAKI</sequence>
<accession>J3PAL1</accession>
<dbReference type="SUPFAM" id="SSF51905">
    <property type="entry name" value="FAD/NAD(P)-binding domain"/>
    <property type="match status" value="1"/>
</dbReference>
<evidence type="ECO:0000313" key="7">
    <source>
        <dbReference type="EnsemblFungi" id="EJT71277"/>
    </source>
</evidence>